<dbReference type="InterPro" id="IPR058531">
    <property type="entry name" value="Baseplate_J_M"/>
</dbReference>
<dbReference type="Pfam" id="PF26078">
    <property type="entry name" value="Baseplate_J_M"/>
    <property type="match status" value="1"/>
</dbReference>
<evidence type="ECO:0000259" key="1">
    <source>
        <dbReference type="Pfam" id="PF04865"/>
    </source>
</evidence>
<dbReference type="PANTHER" id="PTHR35862">
    <property type="entry name" value="FELS-2 PROPHAGE PROTEIN"/>
    <property type="match status" value="1"/>
</dbReference>
<protein>
    <submittedName>
        <fullName evidence="4">Baseplate assembly protein</fullName>
    </submittedName>
</protein>
<evidence type="ECO:0000259" key="3">
    <source>
        <dbReference type="Pfam" id="PF26079"/>
    </source>
</evidence>
<dbReference type="Pfam" id="PF26079">
    <property type="entry name" value="Baseplate_J_C"/>
    <property type="match status" value="1"/>
</dbReference>
<evidence type="ECO:0000313" key="4">
    <source>
        <dbReference type="EMBL" id="DAE01049.1"/>
    </source>
</evidence>
<dbReference type="InterPro" id="IPR058530">
    <property type="entry name" value="Baseplate_J-like_C"/>
</dbReference>
<dbReference type="InterPro" id="IPR052726">
    <property type="entry name" value="Phage_Baseplate_Hub"/>
</dbReference>
<dbReference type="EMBL" id="BK015317">
    <property type="protein sequence ID" value="DAE01049.1"/>
    <property type="molecule type" value="Genomic_DNA"/>
</dbReference>
<sequence>MNPAELSREAVKIVDDSPDTVLAEMIADYEQRTGKTLQPAHIERLLINTFAYRETLLRGQINESFRQQHPRFATGLMLDLCGDDVNTPRLNASAARCTIRFQAAEFHSEVNIPVGTLVGAGDVLFAIIEQGQLTAGQPETALLAECTTTGTRGNGWSIGQINALQSPLVGAAQISAANISVPTGGAEVESDEAYRERVLLAPESFSVAGSVGAYQYWARAVSPAICDVHVANAVDTSGNPIGGTVAVTILTKTGAPTAELISQVQRELSGETKRPLCDTVLVYAPKVVDYTVNADLVLFTGANAAETKAAAEAAWAAFEAARRQKLGRDIVPLDISGSLKVAGVYNVILHSPAHTIVAPNQWARCTALNLRVLPEQQDG</sequence>
<dbReference type="PANTHER" id="PTHR35862:SF1">
    <property type="entry name" value="FELS-2 PROPHAGE PROTEIN"/>
    <property type="match status" value="1"/>
</dbReference>
<proteinExistence type="predicted"/>
<evidence type="ECO:0000259" key="2">
    <source>
        <dbReference type="Pfam" id="PF26078"/>
    </source>
</evidence>
<dbReference type="InterPro" id="IPR014507">
    <property type="entry name" value="Baseplate_assembly_J_pred"/>
</dbReference>
<feature type="domain" description="Baseplate protein J-like barrel" evidence="1">
    <location>
        <begin position="99"/>
        <end position="185"/>
    </location>
</feature>
<organism evidence="4">
    <name type="scientific">Myoviridae sp. ct7Sv1</name>
    <dbReference type="NCBI Taxonomy" id="2825039"/>
    <lineage>
        <taxon>Viruses</taxon>
        <taxon>Duplodnaviria</taxon>
        <taxon>Heunggongvirae</taxon>
        <taxon>Uroviricota</taxon>
        <taxon>Caudoviricetes</taxon>
    </lineage>
</organism>
<accession>A0A8S5P3M9</accession>
<feature type="domain" description="Baseplate J-like central" evidence="2">
    <location>
        <begin position="207"/>
        <end position="283"/>
    </location>
</feature>
<dbReference type="Pfam" id="PF04865">
    <property type="entry name" value="Baseplate_J"/>
    <property type="match status" value="1"/>
</dbReference>
<name>A0A8S5P3M9_9CAUD</name>
<dbReference type="InterPro" id="IPR006949">
    <property type="entry name" value="Barrel_Baseplate_J-like"/>
</dbReference>
<dbReference type="PIRSF" id="PIRSF020481">
    <property type="entry name" value="BAP"/>
    <property type="match status" value="1"/>
</dbReference>
<feature type="domain" description="Baseplate J-like C-terminal" evidence="3">
    <location>
        <begin position="290"/>
        <end position="369"/>
    </location>
</feature>
<reference evidence="4" key="1">
    <citation type="journal article" date="2021" name="Proc. Natl. Acad. Sci. U.S.A.">
        <title>A Catalog of Tens of Thousands of Viruses from Human Metagenomes Reveals Hidden Associations with Chronic Diseases.</title>
        <authorList>
            <person name="Tisza M.J."/>
            <person name="Buck C.B."/>
        </authorList>
    </citation>
    <scope>NUCLEOTIDE SEQUENCE</scope>
    <source>
        <strain evidence="4">Ct7Sv1</strain>
    </source>
</reference>